<accession>A0A6A6LIW3</accession>
<keyword evidence="1" id="KW-0732">Signal</keyword>
<name>A0A6A6LIW3_HEVBR</name>
<sequence>MMISRTGCLLCLLAFPSNVEPVVAKYDHLSAYSLSLLQCESVFLGVEARGFCWPFNALAIGAKFVPLSKPSKCLNASELKLLNARVLLGCLSLRCSVGKTMAGNIVVDMTFQATYASKIFLVTSYHELTDMDVVLLQGQFRLNGKPLYILVEPRQ</sequence>
<dbReference type="Proteomes" id="UP000467840">
    <property type="component" value="Chromosome 4"/>
</dbReference>
<evidence type="ECO:0000313" key="3">
    <source>
        <dbReference type="Proteomes" id="UP000467840"/>
    </source>
</evidence>
<organism evidence="2 3">
    <name type="scientific">Hevea brasiliensis</name>
    <name type="common">Para rubber tree</name>
    <name type="synonym">Siphonia brasiliensis</name>
    <dbReference type="NCBI Taxonomy" id="3981"/>
    <lineage>
        <taxon>Eukaryota</taxon>
        <taxon>Viridiplantae</taxon>
        <taxon>Streptophyta</taxon>
        <taxon>Embryophyta</taxon>
        <taxon>Tracheophyta</taxon>
        <taxon>Spermatophyta</taxon>
        <taxon>Magnoliopsida</taxon>
        <taxon>eudicotyledons</taxon>
        <taxon>Gunneridae</taxon>
        <taxon>Pentapetalae</taxon>
        <taxon>rosids</taxon>
        <taxon>fabids</taxon>
        <taxon>Malpighiales</taxon>
        <taxon>Euphorbiaceae</taxon>
        <taxon>Crotonoideae</taxon>
        <taxon>Micrandreae</taxon>
        <taxon>Hevea</taxon>
    </lineage>
</organism>
<gene>
    <name evidence="2" type="ORF">GH714_023320</name>
</gene>
<comment type="caution">
    <text evidence="2">The sequence shown here is derived from an EMBL/GenBank/DDBJ whole genome shotgun (WGS) entry which is preliminary data.</text>
</comment>
<reference evidence="2 3" key="1">
    <citation type="journal article" date="2020" name="Mol. Plant">
        <title>The Chromosome-Based Rubber Tree Genome Provides New Insights into Spurge Genome Evolution and Rubber Biosynthesis.</title>
        <authorList>
            <person name="Liu J."/>
            <person name="Shi C."/>
            <person name="Shi C.C."/>
            <person name="Li W."/>
            <person name="Zhang Q.J."/>
            <person name="Zhang Y."/>
            <person name="Li K."/>
            <person name="Lu H.F."/>
            <person name="Shi C."/>
            <person name="Zhu S.T."/>
            <person name="Xiao Z.Y."/>
            <person name="Nan H."/>
            <person name="Yue Y."/>
            <person name="Zhu X.G."/>
            <person name="Wu Y."/>
            <person name="Hong X.N."/>
            <person name="Fan G.Y."/>
            <person name="Tong Y."/>
            <person name="Zhang D."/>
            <person name="Mao C.L."/>
            <person name="Liu Y.L."/>
            <person name="Hao S.J."/>
            <person name="Liu W.Q."/>
            <person name="Lv M.Q."/>
            <person name="Zhang H.B."/>
            <person name="Liu Y."/>
            <person name="Hu-Tang G.R."/>
            <person name="Wang J.P."/>
            <person name="Wang J.H."/>
            <person name="Sun Y.H."/>
            <person name="Ni S.B."/>
            <person name="Chen W.B."/>
            <person name="Zhang X.C."/>
            <person name="Jiao Y.N."/>
            <person name="Eichler E.E."/>
            <person name="Li G.H."/>
            <person name="Liu X."/>
            <person name="Gao L.Z."/>
        </authorList>
    </citation>
    <scope>NUCLEOTIDE SEQUENCE [LARGE SCALE GENOMIC DNA]</scope>
    <source>
        <strain evidence="3">cv. GT1</strain>
        <tissue evidence="2">Leaf</tissue>
    </source>
</reference>
<evidence type="ECO:0000313" key="2">
    <source>
        <dbReference type="EMBL" id="KAF2301362.1"/>
    </source>
</evidence>
<feature type="chain" id="PRO_5025562826" description="Secreted protein" evidence="1">
    <location>
        <begin position="25"/>
        <end position="155"/>
    </location>
</feature>
<protein>
    <recommendedName>
        <fullName evidence="4">Secreted protein</fullName>
    </recommendedName>
</protein>
<dbReference type="EMBL" id="JAAGAX010000010">
    <property type="protein sequence ID" value="KAF2301362.1"/>
    <property type="molecule type" value="Genomic_DNA"/>
</dbReference>
<feature type="signal peptide" evidence="1">
    <location>
        <begin position="1"/>
        <end position="24"/>
    </location>
</feature>
<evidence type="ECO:0000256" key="1">
    <source>
        <dbReference type="SAM" id="SignalP"/>
    </source>
</evidence>
<keyword evidence="3" id="KW-1185">Reference proteome</keyword>
<proteinExistence type="predicted"/>
<dbReference type="AlphaFoldDB" id="A0A6A6LIW3"/>
<evidence type="ECO:0008006" key="4">
    <source>
        <dbReference type="Google" id="ProtNLM"/>
    </source>
</evidence>